<accession>M1DIU0</accession>
<sequence>MSVNRSNSSQVGHQDDVVILNDVNDPNVNDPIPLGGVGAIRLPPNEGNTVFHMTSTMLQLLQLKGLFWGLAHEDPHEHIRNFVDVCGPFSFKSISQESVCLRLFPFSLMGEATKWITPNVLNAWKVLEGEPIHETWLRFKKLVLQCPTHELPNNVLLQYFYKSLDSVNKGVADQLVPGGIIQQPYEITSQLLNCMTKINRAWYTRKDQVYPFNFRITKEHIEKDQERDQNMAKMMTQSDIFAKNVMGVGTNSVNIVGVGGVNPYEAQFEVFHNEEVNFLANQGRGYRANYPGLGGNQGWNRDEGWRDRDRYWRNRNATWKERKGDKDRYVPTHERKKPKESEGGHTEDMLSRILNKVEGFEVFTRPRGPYIPTWVREFYAAYSDLVPKGKKKASALKPLESVVVRGRTVRCINDHINVVLRGLQDLSMSTRIHHSQEEAELGVYYRARDDHEGQIAPQTSLPFPVLITKLCCRAGVPRDEKRDVEVTPISSTDIRCIEAEYTRYKADRRRAAPVDTSPEVDIYSSPVEAALPTLPSRTSGTSSSTPFQTPSSSAAPPPLELLLVPLPPGLRSLRPCSSRWGT</sequence>
<evidence type="ECO:0000313" key="4">
    <source>
        <dbReference type="Proteomes" id="UP000011115"/>
    </source>
</evidence>
<organism evidence="3 4">
    <name type="scientific">Solanum tuberosum</name>
    <name type="common">Potato</name>
    <dbReference type="NCBI Taxonomy" id="4113"/>
    <lineage>
        <taxon>Eukaryota</taxon>
        <taxon>Viridiplantae</taxon>
        <taxon>Streptophyta</taxon>
        <taxon>Embryophyta</taxon>
        <taxon>Tracheophyta</taxon>
        <taxon>Spermatophyta</taxon>
        <taxon>Magnoliopsida</taxon>
        <taxon>eudicotyledons</taxon>
        <taxon>Gunneridae</taxon>
        <taxon>Pentapetalae</taxon>
        <taxon>asterids</taxon>
        <taxon>lamiids</taxon>
        <taxon>Solanales</taxon>
        <taxon>Solanaceae</taxon>
        <taxon>Solanoideae</taxon>
        <taxon>Solaneae</taxon>
        <taxon>Solanum</taxon>
    </lineage>
</organism>
<dbReference type="PaxDb" id="4113-PGSC0003DMT400089739"/>
<feature type="compositionally biased region" description="Low complexity" evidence="1">
    <location>
        <begin position="532"/>
        <end position="566"/>
    </location>
</feature>
<evidence type="ECO:0000313" key="3">
    <source>
        <dbReference type="EnsemblPlants" id="PGSC0003DMT400089739"/>
    </source>
</evidence>
<dbReference type="PANTHER" id="PTHR33180:SF31">
    <property type="entry name" value="POLYPROTEIN PROTEIN"/>
    <property type="match status" value="1"/>
</dbReference>
<name>M1DIU0_SOLTU</name>
<dbReference type="eggNOG" id="KOG0017">
    <property type="taxonomic scope" value="Eukaryota"/>
</dbReference>
<dbReference type="EnsemblPlants" id="PGSC0003DMT400089739">
    <property type="protein sequence ID" value="PGSC0003DMT400089739"/>
    <property type="gene ID" value="PGSC0003DMG400039310"/>
</dbReference>
<dbReference type="InParanoid" id="M1DIU0"/>
<feature type="domain" description="Putative plant transposon protein" evidence="2">
    <location>
        <begin position="359"/>
        <end position="435"/>
    </location>
</feature>
<reference evidence="4" key="1">
    <citation type="journal article" date="2011" name="Nature">
        <title>Genome sequence and analysis of the tuber crop potato.</title>
        <authorList>
            <consortium name="The Potato Genome Sequencing Consortium"/>
        </authorList>
    </citation>
    <scope>NUCLEOTIDE SEQUENCE [LARGE SCALE GENOMIC DNA]</scope>
    <source>
        <strain evidence="4">cv. DM1-3 516 R44</strain>
    </source>
</reference>
<dbReference type="Proteomes" id="UP000011115">
    <property type="component" value="Unassembled WGS sequence"/>
</dbReference>
<evidence type="ECO:0000256" key="1">
    <source>
        <dbReference type="SAM" id="MobiDB-lite"/>
    </source>
</evidence>
<dbReference type="HOGENOM" id="CLU_033598_3_0_1"/>
<dbReference type="InterPro" id="IPR046796">
    <property type="entry name" value="Transposase_32_dom"/>
</dbReference>
<dbReference type="OMA" id="PNERNTH"/>
<protein>
    <submittedName>
        <fullName evidence="3">Transposable element protein, Retrotrans_gag</fullName>
    </submittedName>
</protein>
<feature type="region of interest" description="Disordered" evidence="1">
    <location>
        <begin position="322"/>
        <end position="347"/>
    </location>
</feature>
<dbReference type="PANTHER" id="PTHR33180">
    <property type="entry name" value="PHOTOSYSTEM II CP43 REACTION CENTER PROTEIN"/>
    <property type="match status" value="1"/>
</dbReference>
<dbReference type="Pfam" id="PF20167">
    <property type="entry name" value="Transposase_32"/>
    <property type="match status" value="1"/>
</dbReference>
<dbReference type="AlphaFoldDB" id="M1DIU0"/>
<proteinExistence type="predicted"/>
<evidence type="ECO:0000259" key="2">
    <source>
        <dbReference type="Pfam" id="PF20167"/>
    </source>
</evidence>
<feature type="region of interest" description="Disordered" evidence="1">
    <location>
        <begin position="524"/>
        <end position="566"/>
    </location>
</feature>
<dbReference type="Gramene" id="PGSC0003DMT400089739">
    <property type="protein sequence ID" value="PGSC0003DMT400089739"/>
    <property type="gene ID" value="PGSC0003DMG400039310"/>
</dbReference>
<reference evidence="3" key="2">
    <citation type="submission" date="2015-06" db="UniProtKB">
        <authorList>
            <consortium name="EnsemblPlants"/>
        </authorList>
    </citation>
    <scope>IDENTIFICATION</scope>
    <source>
        <strain evidence="3">DM1-3 516 R44</strain>
    </source>
</reference>
<keyword evidence="4" id="KW-1185">Reference proteome</keyword>